<evidence type="ECO:0000313" key="2">
    <source>
        <dbReference type="Proteomes" id="UP001054889"/>
    </source>
</evidence>
<sequence>MATPPAAAPPPVRLRLVFDSRRLLRRAQRDEGLRRCWLLLRSELATVAELAEPPMSPTVSVSIGPAPTASSSRRFLSFFPLSSLCAGVPFEILTPDYMIFVGFNLMASHNNA</sequence>
<dbReference type="GO" id="GO:0030619">
    <property type="term" value="F:U1 snRNA binding"/>
    <property type="evidence" value="ECO:0007669"/>
    <property type="project" value="TreeGrafter"/>
</dbReference>
<dbReference type="GO" id="GO:0015030">
    <property type="term" value="C:Cajal body"/>
    <property type="evidence" value="ECO:0007669"/>
    <property type="project" value="TreeGrafter"/>
</dbReference>
<dbReference type="InterPro" id="IPR024822">
    <property type="entry name" value="Coilin"/>
</dbReference>
<protein>
    <submittedName>
        <fullName evidence="1">Uncharacterized protein</fullName>
    </submittedName>
</protein>
<dbReference type="PANTHER" id="PTHR15197">
    <property type="entry name" value="COILIN P80"/>
    <property type="match status" value="1"/>
</dbReference>
<name>A0AAV5FWH1_ELECO</name>
<reference evidence="1" key="2">
    <citation type="submission" date="2021-12" db="EMBL/GenBank/DDBJ databases">
        <title>Resequencing data analysis of finger millet.</title>
        <authorList>
            <person name="Hatakeyama M."/>
            <person name="Aluri S."/>
            <person name="Balachadran M.T."/>
            <person name="Sivarajan S.R."/>
            <person name="Poveda L."/>
            <person name="Shimizu-Inatsugi R."/>
            <person name="Schlapbach R."/>
            <person name="Sreeman S.M."/>
            <person name="Shimizu K.K."/>
        </authorList>
    </citation>
    <scope>NUCLEOTIDE SEQUENCE</scope>
</reference>
<dbReference type="EMBL" id="BQKI01000101">
    <property type="protein sequence ID" value="GJN40034.1"/>
    <property type="molecule type" value="Genomic_DNA"/>
</dbReference>
<proteinExistence type="predicted"/>
<evidence type="ECO:0000313" key="1">
    <source>
        <dbReference type="EMBL" id="GJN40034.1"/>
    </source>
</evidence>
<dbReference type="PANTHER" id="PTHR15197:SF0">
    <property type="entry name" value="COILIN"/>
    <property type="match status" value="1"/>
</dbReference>
<reference evidence="1" key="1">
    <citation type="journal article" date="2018" name="DNA Res.">
        <title>Multiple hybrid de novo genome assembly of finger millet, an orphan allotetraploid crop.</title>
        <authorList>
            <person name="Hatakeyama M."/>
            <person name="Aluri S."/>
            <person name="Balachadran M.T."/>
            <person name="Sivarajan S.R."/>
            <person name="Patrignani A."/>
            <person name="Gruter S."/>
            <person name="Poveda L."/>
            <person name="Shimizu-Inatsugi R."/>
            <person name="Baeten J."/>
            <person name="Francoijs K.J."/>
            <person name="Nataraja K.N."/>
            <person name="Reddy Y.A.N."/>
            <person name="Phadnis S."/>
            <person name="Ravikumar R.L."/>
            <person name="Schlapbach R."/>
            <person name="Sreeman S.M."/>
            <person name="Shimizu K.K."/>
        </authorList>
    </citation>
    <scope>NUCLEOTIDE SEQUENCE</scope>
</reference>
<dbReference type="AlphaFoldDB" id="A0AAV5FWH1"/>
<comment type="caution">
    <text evidence="1">The sequence shown here is derived from an EMBL/GenBank/DDBJ whole genome shotgun (WGS) entry which is preliminary data.</text>
</comment>
<accession>A0AAV5FWH1</accession>
<keyword evidence="2" id="KW-1185">Reference proteome</keyword>
<dbReference type="GO" id="GO:0000387">
    <property type="term" value="P:spliceosomal snRNP assembly"/>
    <property type="evidence" value="ECO:0007669"/>
    <property type="project" value="TreeGrafter"/>
</dbReference>
<organism evidence="1 2">
    <name type="scientific">Eleusine coracana subsp. coracana</name>
    <dbReference type="NCBI Taxonomy" id="191504"/>
    <lineage>
        <taxon>Eukaryota</taxon>
        <taxon>Viridiplantae</taxon>
        <taxon>Streptophyta</taxon>
        <taxon>Embryophyta</taxon>
        <taxon>Tracheophyta</taxon>
        <taxon>Spermatophyta</taxon>
        <taxon>Magnoliopsida</taxon>
        <taxon>Liliopsida</taxon>
        <taxon>Poales</taxon>
        <taxon>Poaceae</taxon>
        <taxon>PACMAD clade</taxon>
        <taxon>Chloridoideae</taxon>
        <taxon>Cynodonteae</taxon>
        <taxon>Eleusininae</taxon>
        <taxon>Eleusine</taxon>
    </lineage>
</organism>
<gene>
    <name evidence="1" type="primary">gb29197</name>
    <name evidence="1" type="ORF">PR202_gb29197</name>
</gene>
<dbReference type="GO" id="GO:0030620">
    <property type="term" value="F:U2 snRNA binding"/>
    <property type="evidence" value="ECO:0007669"/>
    <property type="project" value="TreeGrafter"/>
</dbReference>
<dbReference type="Proteomes" id="UP001054889">
    <property type="component" value="Unassembled WGS sequence"/>
</dbReference>